<dbReference type="InterPro" id="IPR051112">
    <property type="entry name" value="CWC26_splicing_factor"/>
</dbReference>
<dbReference type="GO" id="GO:0070274">
    <property type="term" value="C:RES complex"/>
    <property type="evidence" value="ECO:0007669"/>
    <property type="project" value="TreeGrafter"/>
</dbReference>
<evidence type="ECO:0000313" key="5">
    <source>
        <dbReference type="Proteomes" id="UP000761534"/>
    </source>
</evidence>
<keyword evidence="5" id="KW-1185">Reference proteome</keyword>
<dbReference type="EMBL" id="SWFS01000177">
    <property type="protein sequence ID" value="KAA8915311.1"/>
    <property type="molecule type" value="Genomic_DNA"/>
</dbReference>
<dbReference type="GO" id="GO:0005684">
    <property type="term" value="C:U2-type spliceosomal complex"/>
    <property type="evidence" value="ECO:0007669"/>
    <property type="project" value="TreeGrafter"/>
</dbReference>
<feature type="compositionally biased region" description="Basic and acidic residues" evidence="3">
    <location>
        <begin position="183"/>
        <end position="199"/>
    </location>
</feature>
<dbReference type="PANTHER" id="PTHR31809">
    <property type="entry name" value="BUD13 HOMOLOG"/>
    <property type="match status" value="1"/>
</dbReference>
<feature type="compositionally biased region" description="Basic and acidic residues" evidence="3">
    <location>
        <begin position="113"/>
        <end position="169"/>
    </location>
</feature>
<evidence type="ECO:0000256" key="3">
    <source>
        <dbReference type="SAM" id="MobiDB-lite"/>
    </source>
</evidence>
<name>A0A642V6I2_9ASCO</name>
<dbReference type="PANTHER" id="PTHR31809:SF0">
    <property type="entry name" value="BUD13 HOMOLOG"/>
    <property type="match status" value="1"/>
</dbReference>
<feature type="compositionally biased region" description="Acidic residues" evidence="3">
    <location>
        <begin position="60"/>
        <end position="70"/>
    </location>
</feature>
<feature type="compositionally biased region" description="Basic residues" evidence="3">
    <location>
        <begin position="228"/>
        <end position="237"/>
    </location>
</feature>
<sequence>MSLADYLAKHYLNPSDGGEGEKKKKKRKKSKKSESSSAQENVAMVSEDVAGWEGQQETLKDEEEVPEVEDPTPTSKGGWKKLGSDSSRPNIQPPLMESGARAGLQSAAEVEADIARREEEEMRKLQEEQEKSGRKSETVYRDASGRRVDIHAQLEESRRRAQEEKLEKERRKRELNRGLVQEAEAKKEQEKLARMRDAPIARYSDDEELNEEQREQTHFQDPAAKFIVKPRSRRKGKEKTTSATGLKVYQGHYDPNRFNIPPGHLWDGVDRSNGFEARWFRKQNELKEKQTLRYTTSYDI</sequence>
<dbReference type="GO" id="GO:0003723">
    <property type="term" value="F:RNA binding"/>
    <property type="evidence" value="ECO:0007669"/>
    <property type="project" value="TreeGrafter"/>
</dbReference>
<dbReference type="AlphaFoldDB" id="A0A642V6I2"/>
<evidence type="ECO:0000256" key="2">
    <source>
        <dbReference type="ARBA" id="ARBA00020644"/>
    </source>
</evidence>
<organism evidence="4 5">
    <name type="scientific">Trichomonascus ciferrii</name>
    <dbReference type="NCBI Taxonomy" id="44093"/>
    <lineage>
        <taxon>Eukaryota</taxon>
        <taxon>Fungi</taxon>
        <taxon>Dikarya</taxon>
        <taxon>Ascomycota</taxon>
        <taxon>Saccharomycotina</taxon>
        <taxon>Dipodascomycetes</taxon>
        <taxon>Dipodascales</taxon>
        <taxon>Trichomonascaceae</taxon>
        <taxon>Trichomonascus</taxon>
        <taxon>Trichomonascus ciferrii complex</taxon>
    </lineage>
</organism>
<evidence type="ECO:0000256" key="1">
    <source>
        <dbReference type="ARBA" id="ARBA00011069"/>
    </source>
</evidence>
<evidence type="ECO:0000313" key="4">
    <source>
        <dbReference type="EMBL" id="KAA8915311.1"/>
    </source>
</evidence>
<feature type="region of interest" description="Disordered" evidence="3">
    <location>
        <begin position="1"/>
        <end position="254"/>
    </location>
</feature>
<reference evidence="4" key="1">
    <citation type="journal article" date="2019" name="G3 (Bethesda)">
        <title>Genome Assemblies of Two Rare Opportunistic Yeast Pathogens: Diutina rugosa (syn. Candida rugosa) and Trichomonascus ciferrii (syn. Candida ciferrii).</title>
        <authorList>
            <person name="Mixao V."/>
            <person name="Saus E."/>
            <person name="Hansen A.P."/>
            <person name="Lass-Florl C."/>
            <person name="Gabaldon T."/>
        </authorList>
    </citation>
    <scope>NUCLEOTIDE SEQUENCE</scope>
    <source>
        <strain evidence="4">CBS 4856</strain>
    </source>
</reference>
<dbReference type="Proteomes" id="UP000761534">
    <property type="component" value="Unassembled WGS sequence"/>
</dbReference>
<dbReference type="Pfam" id="PF09736">
    <property type="entry name" value="Bud13"/>
    <property type="match status" value="1"/>
</dbReference>
<proteinExistence type="inferred from homology"/>
<dbReference type="GO" id="GO:0000398">
    <property type="term" value="P:mRNA splicing, via spliceosome"/>
    <property type="evidence" value="ECO:0007669"/>
    <property type="project" value="TreeGrafter"/>
</dbReference>
<dbReference type="OrthoDB" id="6022at2759"/>
<comment type="caution">
    <text evidence="4">The sequence shown here is derived from an EMBL/GenBank/DDBJ whole genome shotgun (WGS) entry which is preliminary data.</text>
</comment>
<protein>
    <recommendedName>
        <fullName evidence="2">Pre-mRNA-splicing factor CWC26</fullName>
    </recommendedName>
</protein>
<dbReference type="InterPro" id="IPR018609">
    <property type="entry name" value="Bud13"/>
</dbReference>
<comment type="similarity">
    <text evidence="1">Belongs to the CWC26 family.</text>
</comment>
<accession>A0A642V6I2</accession>
<gene>
    <name evidence="4" type="ORF">TRICI_002540</name>
</gene>
<dbReference type="VEuPathDB" id="FungiDB:TRICI_002540"/>